<feature type="transmembrane region" description="Helical" evidence="1">
    <location>
        <begin position="251"/>
        <end position="274"/>
    </location>
</feature>
<evidence type="ECO:0000256" key="1">
    <source>
        <dbReference type="SAM" id="Phobius"/>
    </source>
</evidence>
<keyword evidence="1" id="KW-0472">Membrane</keyword>
<dbReference type="EMBL" id="CP023406">
    <property type="protein sequence ID" value="ATD67158.1"/>
    <property type="molecule type" value="Genomic_DNA"/>
</dbReference>
<organism evidence="3 4">
    <name type="scientific">Luteimonas chenhongjianii</name>
    <dbReference type="NCBI Taxonomy" id="2006110"/>
    <lineage>
        <taxon>Bacteria</taxon>
        <taxon>Pseudomonadati</taxon>
        <taxon>Pseudomonadota</taxon>
        <taxon>Gammaproteobacteria</taxon>
        <taxon>Lysobacterales</taxon>
        <taxon>Lysobacteraceae</taxon>
        <taxon>Luteimonas</taxon>
    </lineage>
</organism>
<reference evidence="4" key="1">
    <citation type="submission" date="2017-09" db="EMBL/GenBank/DDBJ databases">
        <title>Luteimonas liuhanmingii sp.nov., isolated from the intestinal contents of Tibetan Plateau Pika in Yushu, Qinghai Province, China.</title>
        <authorList>
            <person name="Gui Z."/>
        </authorList>
    </citation>
    <scope>NUCLEOTIDE SEQUENCE [LARGE SCALE GENOMIC DNA]</scope>
    <source>
        <strain evidence="4">100111</strain>
    </source>
</reference>
<keyword evidence="1" id="KW-1133">Transmembrane helix</keyword>
<dbReference type="PANTHER" id="PTHR30590">
    <property type="entry name" value="INNER MEMBRANE PROTEIN"/>
    <property type="match status" value="1"/>
</dbReference>
<dbReference type="InterPro" id="IPR052529">
    <property type="entry name" value="Bact_Transport_Assoc"/>
</dbReference>
<dbReference type="PANTHER" id="PTHR30590:SF2">
    <property type="entry name" value="INNER MEMBRANE PROTEIN"/>
    <property type="match status" value="1"/>
</dbReference>
<keyword evidence="4" id="KW-1185">Reference proteome</keyword>
<accession>A0A290XDS2</accession>
<feature type="transmembrane region" description="Helical" evidence="1">
    <location>
        <begin position="21"/>
        <end position="39"/>
    </location>
</feature>
<dbReference type="KEGG" id="lum:CNR27_06615"/>
<feature type="domain" description="DUF418" evidence="2">
    <location>
        <begin position="240"/>
        <end position="399"/>
    </location>
</feature>
<sequence>MRTQAALGPVPTGERLDVMDVLRGIALLGVFVMNIEWFNRPMQQMGSGIPVDAAGLDYVIAWLIHVFVAGKFWTMFSLLFGMGFVLMSGRIEAAGLSVERIYLRRMAGLLLLGILHIVLLWPGDILVTYAVAGVLLMVMRGLTPKWQLLTGLLLYASIVTLYLLFAAMMLMLPEDLLAEMAAPLVAGAGRAEHVYPDGGFAAVTMQRVSDYMAIGLQSQVMTVPMALGVFLVGSWLLSGGWLQSPAVHRDFWWRLLACMLPLGLAFTAAAVALGTSFDLGAMEPRAVFAQALMLGGALPMALAYVALIVLAWSSGAGARVLGVFAPAGRMALTHYLGQSLICSLLFYGYGLGMWGELDRAAQTGLALAVFALQVAISHVWLAHHRYGPMEWVWRWLTYGRRPGWRRVPALP</sequence>
<dbReference type="Pfam" id="PF04235">
    <property type="entry name" value="DUF418"/>
    <property type="match status" value="1"/>
</dbReference>
<name>A0A290XDS2_9GAMM</name>
<feature type="transmembrane region" description="Helical" evidence="1">
    <location>
        <begin position="107"/>
        <end position="132"/>
    </location>
</feature>
<proteinExistence type="predicted"/>
<gene>
    <name evidence="3" type="ORF">CNR27_06615</name>
</gene>
<feature type="transmembrane region" description="Helical" evidence="1">
    <location>
        <begin position="332"/>
        <end position="352"/>
    </location>
</feature>
<evidence type="ECO:0000313" key="4">
    <source>
        <dbReference type="Proteomes" id="UP000218968"/>
    </source>
</evidence>
<keyword evidence="1" id="KW-0812">Transmembrane</keyword>
<protein>
    <recommendedName>
        <fullName evidence="2">DUF418 domain-containing protein</fullName>
    </recommendedName>
</protein>
<feature type="transmembrane region" description="Helical" evidence="1">
    <location>
        <begin position="59"/>
        <end position="86"/>
    </location>
</feature>
<evidence type="ECO:0000259" key="2">
    <source>
        <dbReference type="Pfam" id="PF04235"/>
    </source>
</evidence>
<dbReference type="Proteomes" id="UP000218968">
    <property type="component" value="Chromosome"/>
</dbReference>
<dbReference type="OrthoDB" id="9807744at2"/>
<dbReference type="AlphaFoldDB" id="A0A290XDS2"/>
<feature type="transmembrane region" description="Helical" evidence="1">
    <location>
        <begin position="152"/>
        <end position="172"/>
    </location>
</feature>
<dbReference type="RefSeq" id="WP_096297480.1">
    <property type="nucleotide sequence ID" value="NZ_CP023406.1"/>
</dbReference>
<feature type="transmembrane region" description="Helical" evidence="1">
    <location>
        <begin position="364"/>
        <end position="383"/>
    </location>
</feature>
<dbReference type="InterPro" id="IPR007349">
    <property type="entry name" value="DUF418"/>
</dbReference>
<feature type="transmembrane region" description="Helical" evidence="1">
    <location>
        <begin position="220"/>
        <end position="239"/>
    </location>
</feature>
<evidence type="ECO:0000313" key="3">
    <source>
        <dbReference type="EMBL" id="ATD67158.1"/>
    </source>
</evidence>
<feature type="transmembrane region" description="Helical" evidence="1">
    <location>
        <begin position="286"/>
        <end position="312"/>
    </location>
</feature>